<keyword evidence="1" id="KW-0813">Transport</keyword>
<evidence type="ECO:0000256" key="5">
    <source>
        <dbReference type="ARBA" id="ARBA00037066"/>
    </source>
</evidence>
<dbReference type="EMBL" id="JRVC01000023">
    <property type="protein sequence ID" value="KHS43222.1"/>
    <property type="molecule type" value="Genomic_DNA"/>
</dbReference>
<dbReference type="PATRIC" id="fig|48936.3.peg.3888"/>
<dbReference type="InterPro" id="IPR003593">
    <property type="entry name" value="AAA+_ATPase"/>
</dbReference>
<evidence type="ECO:0000256" key="4">
    <source>
        <dbReference type="ARBA" id="ARBA00022967"/>
    </source>
</evidence>
<dbReference type="GO" id="GO:0016887">
    <property type="term" value="F:ATP hydrolysis activity"/>
    <property type="evidence" value="ECO:0007669"/>
    <property type="project" value="InterPro"/>
</dbReference>
<keyword evidence="3" id="KW-0067">ATP-binding</keyword>
<comment type="function">
    <text evidence="5">Part of the ABC transporter complex HmuTUV involved in hemin import. Responsible for energy coupling to the transport system.</text>
</comment>
<feature type="domain" description="ABC transporter" evidence="6">
    <location>
        <begin position="1"/>
        <end position="230"/>
    </location>
</feature>
<dbReference type="SMART" id="SM00382">
    <property type="entry name" value="AAA"/>
    <property type="match status" value="1"/>
</dbReference>
<dbReference type="STRING" id="48936.NJ75_03851"/>
<dbReference type="SUPFAM" id="SSF52540">
    <property type="entry name" value="P-loop containing nucleoside triphosphate hydrolases"/>
    <property type="match status" value="1"/>
</dbReference>
<dbReference type="CDD" id="cd03214">
    <property type="entry name" value="ABC_Iron-Siderophores_B12_Hemin"/>
    <property type="match status" value="1"/>
</dbReference>
<keyword evidence="8" id="KW-1185">Reference proteome</keyword>
<dbReference type="Pfam" id="PF00005">
    <property type="entry name" value="ABC_tran"/>
    <property type="match status" value="1"/>
</dbReference>
<sequence length="244" mass="25884">MMLEALGLNIPHRLQGVTAQLRAGGVTAIVGPNGAGKSTLLAALAGLIEPATGTVTLASQPLAQMLPQERARRIGYLPQSGEVAWNLSVRTLVGLGRLPHRASPAEDGEAVAQAIATMQLEPLAERSLSTLSGGERARALLARVLATKPRWILADEPLAALDLAHQQALIQRLRGLAEEGRGVVLVVHDLALAMNHAHHVVVLDRGRIAAQGKPRDALSQEVIARVWNLDARWLGEPGHMALAM</sequence>
<evidence type="ECO:0000259" key="6">
    <source>
        <dbReference type="PROSITE" id="PS50893"/>
    </source>
</evidence>
<evidence type="ECO:0000256" key="3">
    <source>
        <dbReference type="ARBA" id="ARBA00022840"/>
    </source>
</evidence>
<dbReference type="GO" id="GO:0005524">
    <property type="term" value="F:ATP binding"/>
    <property type="evidence" value="ECO:0007669"/>
    <property type="project" value="UniProtKB-KW"/>
</dbReference>
<comment type="caution">
    <text evidence="7">The sequence shown here is derived from an EMBL/GenBank/DDBJ whole genome shotgun (WGS) entry which is preliminary data.</text>
</comment>
<organism evidence="7 8">
    <name type="scientific">Novosphingobium subterraneum</name>
    <dbReference type="NCBI Taxonomy" id="48936"/>
    <lineage>
        <taxon>Bacteria</taxon>
        <taxon>Pseudomonadati</taxon>
        <taxon>Pseudomonadota</taxon>
        <taxon>Alphaproteobacteria</taxon>
        <taxon>Sphingomonadales</taxon>
        <taxon>Sphingomonadaceae</taxon>
        <taxon>Novosphingobium</taxon>
    </lineage>
</organism>
<dbReference type="Gene3D" id="3.40.50.300">
    <property type="entry name" value="P-loop containing nucleotide triphosphate hydrolases"/>
    <property type="match status" value="1"/>
</dbReference>
<gene>
    <name evidence="7" type="ORF">NJ75_03851</name>
</gene>
<dbReference type="PANTHER" id="PTHR42794">
    <property type="entry name" value="HEMIN IMPORT ATP-BINDING PROTEIN HMUV"/>
    <property type="match status" value="1"/>
</dbReference>
<dbReference type="InterPro" id="IPR017871">
    <property type="entry name" value="ABC_transporter-like_CS"/>
</dbReference>
<keyword evidence="4" id="KW-1278">Translocase</keyword>
<keyword evidence="2" id="KW-0547">Nucleotide-binding</keyword>
<dbReference type="InterPro" id="IPR003439">
    <property type="entry name" value="ABC_transporter-like_ATP-bd"/>
</dbReference>
<evidence type="ECO:0000313" key="8">
    <source>
        <dbReference type="Proteomes" id="UP000031338"/>
    </source>
</evidence>
<name>A0A0B8ZY30_9SPHN</name>
<accession>A0A0B8ZY30</accession>
<protein>
    <submittedName>
        <fullName evidence="7">ABC transporter-like protein</fullName>
    </submittedName>
</protein>
<evidence type="ECO:0000313" key="7">
    <source>
        <dbReference type="EMBL" id="KHS43222.1"/>
    </source>
</evidence>
<proteinExistence type="predicted"/>
<dbReference type="PROSITE" id="PS00211">
    <property type="entry name" value="ABC_TRANSPORTER_1"/>
    <property type="match status" value="1"/>
</dbReference>
<reference evidence="7 8" key="1">
    <citation type="submission" date="2014-10" db="EMBL/GenBank/DDBJ databases">
        <title>Draft genome sequence of Novosphingobium subterraneum DSM 12447.</title>
        <authorList>
            <person name="Gan H.M."/>
            <person name="Gan H.Y."/>
            <person name="Savka M.A."/>
        </authorList>
    </citation>
    <scope>NUCLEOTIDE SEQUENCE [LARGE SCALE GENOMIC DNA]</scope>
    <source>
        <strain evidence="7 8">DSM 12447</strain>
    </source>
</reference>
<dbReference type="Proteomes" id="UP000031338">
    <property type="component" value="Unassembled WGS sequence"/>
</dbReference>
<dbReference type="PANTHER" id="PTHR42794:SF1">
    <property type="entry name" value="HEMIN IMPORT ATP-BINDING PROTEIN HMUV"/>
    <property type="match status" value="1"/>
</dbReference>
<dbReference type="PROSITE" id="PS50893">
    <property type="entry name" value="ABC_TRANSPORTER_2"/>
    <property type="match status" value="1"/>
</dbReference>
<dbReference type="InterPro" id="IPR027417">
    <property type="entry name" value="P-loop_NTPase"/>
</dbReference>
<dbReference type="AlphaFoldDB" id="A0A0B8ZY30"/>
<evidence type="ECO:0000256" key="2">
    <source>
        <dbReference type="ARBA" id="ARBA00022741"/>
    </source>
</evidence>
<evidence type="ECO:0000256" key="1">
    <source>
        <dbReference type="ARBA" id="ARBA00022448"/>
    </source>
</evidence>